<organism evidence="2 3">
    <name type="scientific">Aureobasidium pullulans</name>
    <name type="common">Black yeast</name>
    <name type="synonym">Pullularia pullulans</name>
    <dbReference type="NCBI Taxonomy" id="5580"/>
    <lineage>
        <taxon>Eukaryota</taxon>
        <taxon>Fungi</taxon>
        <taxon>Dikarya</taxon>
        <taxon>Ascomycota</taxon>
        <taxon>Pezizomycotina</taxon>
        <taxon>Dothideomycetes</taxon>
        <taxon>Dothideomycetidae</taxon>
        <taxon>Dothideales</taxon>
        <taxon>Saccotheciaceae</taxon>
        <taxon>Aureobasidium</taxon>
    </lineage>
</organism>
<sequence>MCVGSIVVVECSACGSEEEIHAYLGCATGEHARSGWAAREDSIISWSTHIISRCDECSDFATDSSSDSDSDSDSDSVRSFQSDSDYDSEVIDPSTAVPTLYYSVGRTSVMTEAWYTRAVSSIGPFAEAMGDLIDRAVTLKNSPQATALKQVIELIMLECDCWQSWLDSENTRAIETEEKLSEVLNITGVTAEINAKNVEDMTAEMMELYCNLTTFHVHYDVDYNIGRFSGYVPVIAAALDQLEADEFVADIAAAEAFLNLW</sequence>
<protein>
    <submittedName>
        <fullName evidence="2">Uncharacterized protein</fullName>
    </submittedName>
</protein>
<dbReference type="EMBL" id="QZAO01000707">
    <property type="protein sequence ID" value="THW59823.1"/>
    <property type="molecule type" value="Genomic_DNA"/>
</dbReference>
<evidence type="ECO:0000256" key="1">
    <source>
        <dbReference type="SAM" id="MobiDB-lite"/>
    </source>
</evidence>
<dbReference type="AlphaFoldDB" id="A0A4S8Z067"/>
<accession>A0A4S8Z067</accession>
<name>A0A4S8Z067_AURPU</name>
<feature type="region of interest" description="Disordered" evidence="1">
    <location>
        <begin position="62"/>
        <end position="91"/>
    </location>
</feature>
<proteinExistence type="predicted"/>
<comment type="caution">
    <text evidence="2">The sequence shown here is derived from an EMBL/GenBank/DDBJ whole genome shotgun (WGS) entry which is preliminary data.</text>
</comment>
<evidence type="ECO:0000313" key="3">
    <source>
        <dbReference type="Proteomes" id="UP000308802"/>
    </source>
</evidence>
<gene>
    <name evidence="2" type="ORF">D6D19_10200</name>
</gene>
<dbReference type="Proteomes" id="UP000308802">
    <property type="component" value="Unassembled WGS sequence"/>
</dbReference>
<evidence type="ECO:0000313" key="2">
    <source>
        <dbReference type="EMBL" id="THW59823.1"/>
    </source>
</evidence>
<reference evidence="2 3" key="1">
    <citation type="submission" date="2018-10" db="EMBL/GenBank/DDBJ databases">
        <title>Fifty Aureobasidium pullulans genomes reveal a recombining polyextremotolerant generalist.</title>
        <authorList>
            <person name="Gostincar C."/>
            <person name="Turk M."/>
            <person name="Zajc J."/>
            <person name="Gunde-Cimerman N."/>
        </authorList>
    </citation>
    <scope>NUCLEOTIDE SEQUENCE [LARGE SCALE GENOMIC DNA]</scope>
    <source>
        <strain evidence="2 3">EXF-10659</strain>
    </source>
</reference>